<dbReference type="AlphaFoldDB" id="A0AAV6KKL4"/>
<gene>
    <name evidence="2" type="ORF">RHGRI_011122</name>
</gene>
<feature type="compositionally biased region" description="Polar residues" evidence="1">
    <location>
        <begin position="222"/>
        <end position="252"/>
    </location>
</feature>
<feature type="region of interest" description="Disordered" evidence="1">
    <location>
        <begin position="51"/>
        <end position="87"/>
    </location>
</feature>
<evidence type="ECO:0000256" key="1">
    <source>
        <dbReference type="SAM" id="MobiDB-lite"/>
    </source>
</evidence>
<keyword evidence="3" id="KW-1185">Reference proteome</keyword>
<dbReference type="PANTHER" id="PTHR33144">
    <property type="entry name" value="OS10G0409366 PROTEIN-RELATED"/>
    <property type="match status" value="1"/>
</dbReference>
<feature type="region of interest" description="Disordered" evidence="1">
    <location>
        <begin position="214"/>
        <end position="257"/>
    </location>
</feature>
<dbReference type="PANTHER" id="PTHR33144:SF46">
    <property type="entry name" value="OS04G0610000 PROTEIN"/>
    <property type="match status" value="1"/>
</dbReference>
<evidence type="ECO:0000313" key="2">
    <source>
        <dbReference type="EMBL" id="KAG5553150.1"/>
    </source>
</evidence>
<feature type="region of interest" description="Disordered" evidence="1">
    <location>
        <begin position="429"/>
        <end position="450"/>
    </location>
</feature>
<organism evidence="2 3">
    <name type="scientific">Rhododendron griersonianum</name>
    <dbReference type="NCBI Taxonomy" id="479676"/>
    <lineage>
        <taxon>Eukaryota</taxon>
        <taxon>Viridiplantae</taxon>
        <taxon>Streptophyta</taxon>
        <taxon>Embryophyta</taxon>
        <taxon>Tracheophyta</taxon>
        <taxon>Spermatophyta</taxon>
        <taxon>Magnoliopsida</taxon>
        <taxon>eudicotyledons</taxon>
        <taxon>Gunneridae</taxon>
        <taxon>Pentapetalae</taxon>
        <taxon>asterids</taxon>
        <taxon>Ericales</taxon>
        <taxon>Ericaceae</taxon>
        <taxon>Ericoideae</taxon>
        <taxon>Rhodoreae</taxon>
        <taxon>Rhododendron</taxon>
    </lineage>
</organism>
<feature type="compositionally biased region" description="Polar residues" evidence="1">
    <location>
        <begin position="439"/>
        <end position="449"/>
    </location>
</feature>
<reference evidence="2" key="1">
    <citation type="submission" date="2020-08" db="EMBL/GenBank/DDBJ databases">
        <title>Plant Genome Project.</title>
        <authorList>
            <person name="Zhang R.-G."/>
        </authorList>
    </citation>
    <scope>NUCLEOTIDE SEQUENCE</scope>
    <source>
        <strain evidence="2">WSP0</strain>
        <tissue evidence="2">Leaf</tissue>
    </source>
</reference>
<dbReference type="EMBL" id="JACTNZ010000004">
    <property type="protein sequence ID" value="KAG5553150.1"/>
    <property type="molecule type" value="Genomic_DNA"/>
</dbReference>
<feature type="region of interest" description="Disordered" evidence="1">
    <location>
        <begin position="556"/>
        <end position="582"/>
    </location>
</feature>
<accession>A0AAV6KKL4</accession>
<feature type="region of interest" description="Disordered" evidence="1">
    <location>
        <begin position="511"/>
        <end position="539"/>
    </location>
</feature>
<protein>
    <recommendedName>
        <fullName evidence="4">Transposase</fullName>
    </recommendedName>
</protein>
<proteinExistence type="predicted"/>
<dbReference type="Proteomes" id="UP000823749">
    <property type="component" value="Chromosome 4"/>
</dbReference>
<feature type="compositionally biased region" description="Low complexity" evidence="1">
    <location>
        <begin position="176"/>
        <end position="187"/>
    </location>
</feature>
<feature type="compositionally biased region" description="Basic and acidic residues" evidence="1">
    <location>
        <begin position="556"/>
        <end position="574"/>
    </location>
</feature>
<feature type="region of interest" description="Disordered" evidence="1">
    <location>
        <begin position="166"/>
        <end position="200"/>
    </location>
</feature>
<evidence type="ECO:0000313" key="3">
    <source>
        <dbReference type="Proteomes" id="UP000823749"/>
    </source>
</evidence>
<sequence>MAKDGKKVLKPGELAQETRTYLEKRNKLIKENYAKIEALGCKQLANPFLKKSTTTGKRRHKMDCAVNDDKDWQPGDGEDGSSSCFEDDECSLEDEECSGARLSKVATTRKRVQLPAGPMSATLQPLPTISQDQHENQPVQLQEQPQVQAKRVRCRAAPMSTILQSLPTISQDQHENQPVQLQEQPQGNQPPPNYHEFQSPFDEGHINERVVELESHQHSKSSHTTPNLHSLEQSNEGSRTSVGTDPNSQQQRAKGRGFARPFVGWGTCAKLEVKLNKDDQPIGNTAGPLQSQLGIIARNATLAPLTFTDWRAPELYPYKERIWAEVKENTTAPDAYKHNCLMSVGKKWKDWKDELKRTIYNLFDNDEDRLANCPNRVDPDQWRVLVQFWGTKTAKRRLNEGASQIPESSASPALREELFTTVLKPDRNGRVRTYGLGPSPSQVFGTRYTRSQEQRVKDQLRAELRAELGAVLRAELGAELRVELRQEVLRDVSDEITQLKNQYATMATFMKSAGHPLPPSPNGAGNGDGDHTPSLMEHNGQHHKVRTDCACPGCHIEDSSLKTPTEESKQNRKEDEEDDDVDDHLDLVEEVAETEGNNVGTLPNVSATDVAHDAGKSYFENRQLVLFKDNSKDLAAIRNSRSLEQPCIPNGKGTISSAVEVSFAQTSFLNWVVGQVGHLLSFGLPLAQSPPPSPILSQSQIESSLNLVPYNKNLHHQKNCGKALSSNKSLVNIDSSKEARKTKRKVKSVEEILGIPKVSERRKGGRRRKQKCVVFRSALAATALSVSTEGINNRNRILLNESQAVWTVTKIMGTDYLGNDEEVIAVSWSPMRKNY</sequence>
<evidence type="ECO:0008006" key="4">
    <source>
        <dbReference type="Google" id="ProtNLM"/>
    </source>
</evidence>
<name>A0AAV6KKL4_9ERIC</name>
<comment type="caution">
    <text evidence="2">The sequence shown here is derived from an EMBL/GenBank/DDBJ whole genome shotgun (WGS) entry which is preliminary data.</text>
</comment>